<sequence>MKISTKGRYSVTALYELARHYGEGPVSLKSVAQSQGLSENYLEQLMVPLRRGGLVQSTRGAQGGYMLAKSPAEITIGAIITTVEGPIAVVDCLLAEAGAAEQKCAKASACVTRGVWGQVCDSISQVLESITLQTLLDKAKGKENMSCAVS</sequence>
<dbReference type="OrthoDB" id="9808360at2"/>
<dbReference type="Proteomes" id="UP000182412">
    <property type="component" value="Unassembled WGS sequence"/>
</dbReference>
<dbReference type="GO" id="GO:0005829">
    <property type="term" value="C:cytosol"/>
    <property type="evidence" value="ECO:0007669"/>
    <property type="project" value="TreeGrafter"/>
</dbReference>
<dbReference type="InterPro" id="IPR030489">
    <property type="entry name" value="TR_Rrf2-type_CS"/>
</dbReference>
<dbReference type="GO" id="GO:0003700">
    <property type="term" value="F:DNA-binding transcription factor activity"/>
    <property type="evidence" value="ECO:0007669"/>
    <property type="project" value="TreeGrafter"/>
</dbReference>
<dbReference type="EMBL" id="FNJQ01000006">
    <property type="protein sequence ID" value="SDP10455.1"/>
    <property type="molecule type" value="Genomic_DNA"/>
</dbReference>
<dbReference type="InterPro" id="IPR036390">
    <property type="entry name" value="WH_DNA-bd_sf"/>
</dbReference>
<dbReference type="SUPFAM" id="SSF46785">
    <property type="entry name" value="Winged helix' DNA-binding domain"/>
    <property type="match status" value="1"/>
</dbReference>
<dbReference type="PANTHER" id="PTHR33221:SF5">
    <property type="entry name" value="HTH-TYPE TRANSCRIPTIONAL REGULATOR ISCR"/>
    <property type="match status" value="1"/>
</dbReference>
<keyword evidence="1" id="KW-0238">DNA-binding</keyword>
<dbReference type="GO" id="GO:0003677">
    <property type="term" value="F:DNA binding"/>
    <property type="evidence" value="ECO:0007669"/>
    <property type="project" value="UniProtKB-KW"/>
</dbReference>
<evidence type="ECO:0000313" key="3">
    <source>
        <dbReference type="Proteomes" id="UP000182412"/>
    </source>
</evidence>
<protein>
    <submittedName>
        <fullName evidence="2">Transcriptional regulator, BadM/Rrf2 family</fullName>
    </submittedName>
</protein>
<dbReference type="Gene3D" id="1.10.10.10">
    <property type="entry name" value="Winged helix-like DNA-binding domain superfamily/Winged helix DNA-binding domain"/>
    <property type="match status" value="1"/>
</dbReference>
<proteinExistence type="predicted"/>
<name>A0A1H0Q0A7_SELRU</name>
<dbReference type="RefSeq" id="WP_074571702.1">
    <property type="nucleotide sequence ID" value="NZ_FNJQ01000006.1"/>
</dbReference>
<accession>A0A1H0Q0A7</accession>
<dbReference type="NCBIfam" id="TIGR00738">
    <property type="entry name" value="rrf2_super"/>
    <property type="match status" value="1"/>
</dbReference>
<dbReference type="PANTHER" id="PTHR33221">
    <property type="entry name" value="WINGED HELIX-TURN-HELIX TRANSCRIPTIONAL REGULATOR, RRF2 FAMILY"/>
    <property type="match status" value="1"/>
</dbReference>
<dbReference type="AlphaFoldDB" id="A0A1H0Q0A7"/>
<gene>
    <name evidence="2" type="ORF">SAMN05216366_10675</name>
</gene>
<evidence type="ECO:0000256" key="1">
    <source>
        <dbReference type="ARBA" id="ARBA00023125"/>
    </source>
</evidence>
<dbReference type="InterPro" id="IPR000944">
    <property type="entry name" value="Tscrpt_reg_Rrf2"/>
</dbReference>
<dbReference type="Pfam" id="PF02082">
    <property type="entry name" value="Rrf2"/>
    <property type="match status" value="1"/>
</dbReference>
<organism evidence="2 3">
    <name type="scientific">Selenomonas ruminantium</name>
    <dbReference type="NCBI Taxonomy" id="971"/>
    <lineage>
        <taxon>Bacteria</taxon>
        <taxon>Bacillati</taxon>
        <taxon>Bacillota</taxon>
        <taxon>Negativicutes</taxon>
        <taxon>Selenomonadales</taxon>
        <taxon>Selenomonadaceae</taxon>
        <taxon>Selenomonas</taxon>
    </lineage>
</organism>
<reference evidence="2 3" key="1">
    <citation type="submission" date="2016-10" db="EMBL/GenBank/DDBJ databases">
        <authorList>
            <person name="de Groot N.N."/>
        </authorList>
    </citation>
    <scope>NUCLEOTIDE SEQUENCE [LARGE SCALE GENOMIC DNA]</scope>
    <source>
        <strain evidence="2 3">S137</strain>
    </source>
</reference>
<dbReference type="InterPro" id="IPR036388">
    <property type="entry name" value="WH-like_DNA-bd_sf"/>
</dbReference>
<evidence type="ECO:0000313" key="2">
    <source>
        <dbReference type="EMBL" id="SDP10455.1"/>
    </source>
</evidence>
<dbReference type="PROSITE" id="PS51197">
    <property type="entry name" value="HTH_RRF2_2"/>
    <property type="match status" value="1"/>
</dbReference>
<dbReference type="PROSITE" id="PS01332">
    <property type="entry name" value="HTH_RRF2_1"/>
    <property type="match status" value="1"/>
</dbReference>